<dbReference type="NCBIfam" id="NF004012">
    <property type="entry name" value="PRK05477.1-2"/>
    <property type="match status" value="1"/>
</dbReference>
<keyword evidence="5 11" id="KW-0547">Nucleotide-binding</keyword>
<dbReference type="EMBL" id="JAQIPB010000009">
    <property type="protein sequence ID" value="MDA7418283.1"/>
    <property type="molecule type" value="Genomic_DNA"/>
</dbReference>
<dbReference type="SUPFAM" id="SSF55931">
    <property type="entry name" value="Glutamine synthetase/guanido kinase"/>
    <property type="match status" value="1"/>
</dbReference>
<comment type="subunit">
    <text evidence="2 11">Heterotrimer of A, B and C subunits.</text>
</comment>
<keyword evidence="14" id="KW-1185">Reference proteome</keyword>
<dbReference type="InterPro" id="IPR017958">
    <property type="entry name" value="Gln-tRNA_amidoTrfase_suB_CS"/>
</dbReference>
<name>A0AAE3NBH2_9BURK</name>
<dbReference type="GO" id="GO:0005524">
    <property type="term" value="F:ATP binding"/>
    <property type="evidence" value="ECO:0007669"/>
    <property type="project" value="UniProtKB-KW"/>
</dbReference>
<comment type="caution">
    <text evidence="13">The sequence shown here is derived from an EMBL/GenBank/DDBJ whole genome shotgun (WGS) entry which is preliminary data.</text>
</comment>
<gene>
    <name evidence="11 13" type="primary">gatB</name>
    <name evidence="13" type="ORF">PGB34_18100</name>
</gene>
<dbReference type="Gene3D" id="1.10.10.410">
    <property type="match status" value="1"/>
</dbReference>
<comment type="catalytic activity">
    <reaction evidence="9 11">
        <text>L-aspartyl-tRNA(Asn) + L-glutamine + ATP + H2O = L-asparaginyl-tRNA(Asn) + L-glutamate + ADP + phosphate + 2 H(+)</text>
        <dbReference type="Rhea" id="RHEA:14513"/>
        <dbReference type="Rhea" id="RHEA-COMP:9674"/>
        <dbReference type="Rhea" id="RHEA-COMP:9677"/>
        <dbReference type="ChEBI" id="CHEBI:15377"/>
        <dbReference type="ChEBI" id="CHEBI:15378"/>
        <dbReference type="ChEBI" id="CHEBI:29985"/>
        <dbReference type="ChEBI" id="CHEBI:30616"/>
        <dbReference type="ChEBI" id="CHEBI:43474"/>
        <dbReference type="ChEBI" id="CHEBI:58359"/>
        <dbReference type="ChEBI" id="CHEBI:78515"/>
        <dbReference type="ChEBI" id="CHEBI:78516"/>
        <dbReference type="ChEBI" id="CHEBI:456216"/>
    </reaction>
</comment>
<dbReference type="NCBIfam" id="NF004014">
    <property type="entry name" value="PRK05477.1-4"/>
    <property type="match status" value="1"/>
</dbReference>
<dbReference type="SUPFAM" id="SSF89095">
    <property type="entry name" value="GatB/YqeY motif"/>
    <property type="match status" value="1"/>
</dbReference>
<organism evidence="13 14">
    <name type="scientific">Xenophilus arseniciresistens</name>
    <dbReference type="NCBI Taxonomy" id="1283306"/>
    <lineage>
        <taxon>Bacteria</taxon>
        <taxon>Pseudomonadati</taxon>
        <taxon>Pseudomonadota</taxon>
        <taxon>Betaproteobacteria</taxon>
        <taxon>Burkholderiales</taxon>
        <taxon>Comamonadaceae</taxon>
        <taxon>Xenophilus</taxon>
    </lineage>
</organism>
<evidence type="ECO:0000259" key="12">
    <source>
        <dbReference type="SMART" id="SM00845"/>
    </source>
</evidence>
<dbReference type="FunFam" id="1.10.10.410:FF:000001">
    <property type="entry name" value="Aspartyl/glutamyl-tRNA(Asn/Gln) amidotransferase subunit B"/>
    <property type="match status" value="1"/>
</dbReference>
<evidence type="ECO:0000256" key="3">
    <source>
        <dbReference type="ARBA" id="ARBA00016923"/>
    </source>
</evidence>
<dbReference type="PROSITE" id="PS01234">
    <property type="entry name" value="GATB"/>
    <property type="match status" value="1"/>
</dbReference>
<evidence type="ECO:0000313" key="13">
    <source>
        <dbReference type="EMBL" id="MDA7418283.1"/>
    </source>
</evidence>
<dbReference type="InterPro" id="IPR003789">
    <property type="entry name" value="Asn/Gln_tRNA_amidoTrase-B-like"/>
</dbReference>
<feature type="domain" description="Asn/Gln amidotransferase" evidence="12">
    <location>
        <begin position="348"/>
        <end position="496"/>
    </location>
</feature>
<dbReference type="GO" id="GO:0050567">
    <property type="term" value="F:glutaminyl-tRNA synthase (glutamine-hydrolyzing) activity"/>
    <property type="evidence" value="ECO:0007669"/>
    <property type="project" value="UniProtKB-UniRule"/>
</dbReference>
<proteinExistence type="inferred from homology"/>
<evidence type="ECO:0000256" key="5">
    <source>
        <dbReference type="ARBA" id="ARBA00022741"/>
    </source>
</evidence>
<dbReference type="AlphaFoldDB" id="A0AAE3NBH2"/>
<dbReference type="InterPro" id="IPR017959">
    <property type="entry name" value="Asn/Gln-tRNA_amidoTrfase_suB/E"/>
</dbReference>
<sequence>MSETTINTFAAAQEGRPTGPLVQGYEVIIGFETHAQLSTASKIFSRASTAFGAEPNTQACAVDLALPGTLPVMNEGAVERAIKLGLALGSHIAPRSVFARKNYFYPDLPKGYQISQYEIPVVQGGSVSFYLGDEFKTVRLVRAHLEEDAGKSLHEDFIGQSGIDLNRAGTPLLEIVTEPDIRSTAEAVAYAKELHKIVTWIGICDGNMQEGSFRCDANVSVRKPGQPLGTRREIKNLNSFRFMQQAIDYEIRWQIEQIEDGHEIQQATVLFDPDTGETRAMRTKEDAADYRYFPDPDLPPLAIAAQWIERVKAQMPELPRAMAARYVREHGLSEYDAAQLTQSPAHAAYFEAAVAAGAAPKLASNWLQGEISKRLNAQEMAIEAAPVSAAQLAALIGRIGDGTISNAAARQVFEALWSGEGQDVDAVIEAKGLKQIQDAGAMEKIIDEVLAKNEKNIAEYRAGKDKAFNALVGQVMKASAGKANPAQVNALLKQKLG</sequence>
<dbReference type="Pfam" id="PF02637">
    <property type="entry name" value="GatB_Yqey"/>
    <property type="match status" value="1"/>
</dbReference>
<dbReference type="HAMAP" id="MF_00121">
    <property type="entry name" value="GatB"/>
    <property type="match status" value="1"/>
</dbReference>
<dbReference type="NCBIfam" id="NF004015">
    <property type="entry name" value="PRK05477.1-5"/>
    <property type="match status" value="1"/>
</dbReference>
<dbReference type="SMART" id="SM00845">
    <property type="entry name" value="GatB_Yqey"/>
    <property type="match status" value="1"/>
</dbReference>
<accession>A0AAE3NBH2</accession>
<dbReference type="InterPro" id="IPR006075">
    <property type="entry name" value="Asn/Gln-tRNA_Trfase_suB/E_cat"/>
</dbReference>
<keyword evidence="4 11" id="KW-0436">Ligase</keyword>
<dbReference type="PANTHER" id="PTHR11659:SF0">
    <property type="entry name" value="GLUTAMYL-TRNA(GLN) AMIDOTRANSFERASE SUBUNIT B, MITOCHONDRIAL"/>
    <property type="match status" value="1"/>
</dbReference>
<dbReference type="InterPro" id="IPR042114">
    <property type="entry name" value="GatB_C_1"/>
</dbReference>
<evidence type="ECO:0000256" key="7">
    <source>
        <dbReference type="ARBA" id="ARBA00022917"/>
    </source>
</evidence>
<evidence type="ECO:0000313" key="14">
    <source>
        <dbReference type="Proteomes" id="UP001212602"/>
    </source>
</evidence>
<dbReference type="RefSeq" id="WP_271429501.1">
    <property type="nucleotide sequence ID" value="NZ_JAQIPB010000009.1"/>
</dbReference>
<dbReference type="InterPro" id="IPR018027">
    <property type="entry name" value="Asn/Gln_amidotransferase"/>
</dbReference>
<dbReference type="Pfam" id="PF02934">
    <property type="entry name" value="GatB_N"/>
    <property type="match status" value="1"/>
</dbReference>
<dbReference type="InterPro" id="IPR014746">
    <property type="entry name" value="Gln_synth/guanido_kin_cat_dom"/>
</dbReference>
<dbReference type="InterPro" id="IPR004413">
    <property type="entry name" value="GatB"/>
</dbReference>
<dbReference type="GO" id="GO:0006412">
    <property type="term" value="P:translation"/>
    <property type="evidence" value="ECO:0007669"/>
    <property type="project" value="UniProtKB-UniRule"/>
</dbReference>
<comment type="catalytic activity">
    <reaction evidence="10 11">
        <text>L-glutamyl-tRNA(Gln) + L-glutamine + ATP + H2O = L-glutaminyl-tRNA(Gln) + L-glutamate + ADP + phosphate + H(+)</text>
        <dbReference type="Rhea" id="RHEA:17521"/>
        <dbReference type="Rhea" id="RHEA-COMP:9681"/>
        <dbReference type="Rhea" id="RHEA-COMP:9684"/>
        <dbReference type="ChEBI" id="CHEBI:15377"/>
        <dbReference type="ChEBI" id="CHEBI:15378"/>
        <dbReference type="ChEBI" id="CHEBI:29985"/>
        <dbReference type="ChEBI" id="CHEBI:30616"/>
        <dbReference type="ChEBI" id="CHEBI:43474"/>
        <dbReference type="ChEBI" id="CHEBI:58359"/>
        <dbReference type="ChEBI" id="CHEBI:78520"/>
        <dbReference type="ChEBI" id="CHEBI:78521"/>
        <dbReference type="ChEBI" id="CHEBI:456216"/>
    </reaction>
</comment>
<dbReference type="NCBIfam" id="TIGR00133">
    <property type="entry name" value="gatB"/>
    <property type="match status" value="1"/>
</dbReference>
<evidence type="ECO:0000256" key="2">
    <source>
        <dbReference type="ARBA" id="ARBA00011123"/>
    </source>
</evidence>
<dbReference type="InterPro" id="IPR023168">
    <property type="entry name" value="GatB_Yqey_C_2"/>
</dbReference>
<evidence type="ECO:0000256" key="10">
    <source>
        <dbReference type="ARBA" id="ARBA00047913"/>
    </source>
</evidence>
<dbReference type="Gene3D" id="1.10.150.380">
    <property type="entry name" value="GatB domain, N-terminal subdomain"/>
    <property type="match status" value="1"/>
</dbReference>
<evidence type="ECO:0000256" key="11">
    <source>
        <dbReference type="HAMAP-Rule" id="MF_00121"/>
    </source>
</evidence>
<comment type="function">
    <text evidence="8 11">Allows the formation of correctly charged Asn-tRNA(Asn) or Gln-tRNA(Gln) through the transamidation of misacylated Asp-tRNA(Asn) or Glu-tRNA(Gln) in organisms which lack either or both of asparaginyl-tRNA or glutaminyl-tRNA synthetases. The reaction takes place in the presence of glutamine and ATP through an activated phospho-Asp-tRNA(Asn) or phospho-Glu-tRNA(Gln).</text>
</comment>
<reference evidence="13" key="1">
    <citation type="submission" date="2023-01" db="EMBL/GenBank/DDBJ databases">
        <title>Xenophilus mangrovi sp. nov., isolated from soil of Mangrove nature reserve.</title>
        <authorList>
            <person name="Xu S."/>
            <person name="Liu Z."/>
            <person name="Xu Y."/>
        </authorList>
    </citation>
    <scope>NUCLEOTIDE SEQUENCE</scope>
    <source>
        <strain evidence="13">YW8</strain>
    </source>
</reference>
<dbReference type="EC" id="6.3.5.-" evidence="11"/>
<keyword evidence="7 11" id="KW-0648">Protein biosynthesis</keyword>
<dbReference type="FunFam" id="1.10.150.380:FF:000001">
    <property type="entry name" value="Aspartyl/glutamyl-tRNA(Asn/Gln) amidotransferase subunit B"/>
    <property type="match status" value="1"/>
</dbReference>
<evidence type="ECO:0000256" key="8">
    <source>
        <dbReference type="ARBA" id="ARBA00024799"/>
    </source>
</evidence>
<dbReference type="GO" id="GO:0070681">
    <property type="term" value="P:glutaminyl-tRNAGln biosynthesis via transamidation"/>
    <property type="evidence" value="ECO:0007669"/>
    <property type="project" value="TreeGrafter"/>
</dbReference>
<keyword evidence="6 11" id="KW-0067">ATP-binding</keyword>
<protein>
    <recommendedName>
        <fullName evidence="3 11">Aspartyl/glutamyl-tRNA(Asn/Gln) amidotransferase subunit B</fullName>
        <shortName evidence="11">Asp/Glu-ADT subunit B</shortName>
        <ecNumber evidence="11">6.3.5.-</ecNumber>
    </recommendedName>
</protein>
<comment type="similarity">
    <text evidence="1 11">Belongs to the GatB/GatE family. GatB subfamily.</text>
</comment>
<dbReference type="PANTHER" id="PTHR11659">
    <property type="entry name" value="GLUTAMYL-TRNA GLN AMIDOTRANSFERASE SUBUNIT B MITOCHONDRIAL AND PROKARYOTIC PET112-RELATED"/>
    <property type="match status" value="1"/>
</dbReference>
<evidence type="ECO:0000256" key="6">
    <source>
        <dbReference type="ARBA" id="ARBA00022840"/>
    </source>
</evidence>
<evidence type="ECO:0000256" key="9">
    <source>
        <dbReference type="ARBA" id="ARBA00047380"/>
    </source>
</evidence>
<evidence type="ECO:0000256" key="4">
    <source>
        <dbReference type="ARBA" id="ARBA00022598"/>
    </source>
</evidence>
<dbReference type="Proteomes" id="UP001212602">
    <property type="component" value="Unassembled WGS sequence"/>
</dbReference>
<evidence type="ECO:0000256" key="1">
    <source>
        <dbReference type="ARBA" id="ARBA00005306"/>
    </source>
</evidence>